<dbReference type="Pfam" id="PF13483">
    <property type="entry name" value="Lactamase_B_3"/>
    <property type="match status" value="1"/>
</dbReference>
<dbReference type="Proteomes" id="UP001448858">
    <property type="component" value="Chromosome"/>
</dbReference>
<dbReference type="Gene3D" id="3.60.15.10">
    <property type="entry name" value="Ribonuclease Z/Hydroxyacylglutathione hydrolase-like"/>
    <property type="match status" value="1"/>
</dbReference>
<evidence type="ECO:0000313" key="2">
    <source>
        <dbReference type="Proteomes" id="UP001448858"/>
    </source>
</evidence>
<name>A0ABZ2ZYR0_9MICC</name>
<dbReference type="InterPro" id="IPR036866">
    <property type="entry name" value="RibonucZ/Hydroxyglut_hydro"/>
</dbReference>
<reference evidence="1 2" key="1">
    <citation type="submission" date="2024-04" db="EMBL/GenBank/DDBJ databases">
        <title>Arthrobacter sp. from Plains bison fecal sample.</title>
        <authorList>
            <person name="Ruzzini A."/>
        </authorList>
    </citation>
    <scope>NUCLEOTIDE SEQUENCE [LARGE SCALE GENOMIC DNA]</scope>
    <source>
        <strain evidence="1 2">EINP1</strain>
    </source>
</reference>
<dbReference type="InterPro" id="IPR050114">
    <property type="entry name" value="UPF0173_UPF0282_UlaG_hydrolase"/>
</dbReference>
<dbReference type="RefSeq" id="WP_342024156.1">
    <property type="nucleotide sequence ID" value="NZ_CP151657.1"/>
</dbReference>
<evidence type="ECO:0000313" key="1">
    <source>
        <dbReference type="EMBL" id="WZP16546.1"/>
    </source>
</evidence>
<keyword evidence="2" id="KW-1185">Reference proteome</keyword>
<organism evidence="1 2">
    <name type="scientific">Arthrobacter citreus</name>
    <dbReference type="NCBI Taxonomy" id="1670"/>
    <lineage>
        <taxon>Bacteria</taxon>
        <taxon>Bacillati</taxon>
        <taxon>Actinomycetota</taxon>
        <taxon>Actinomycetes</taxon>
        <taxon>Micrococcales</taxon>
        <taxon>Micrococcaceae</taxon>
        <taxon>Arthrobacter</taxon>
    </lineage>
</organism>
<protein>
    <submittedName>
        <fullName evidence="1">MBL fold metallo-hydrolase</fullName>
    </submittedName>
</protein>
<dbReference type="PANTHER" id="PTHR43546">
    <property type="entry name" value="UPF0173 METAL-DEPENDENT HYDROLASE MJ1163-RELATED"/>
    <property type="match status" value="1"/>
</dbReference>
<proteinExistence type="predicted"/>
<sequence length="225" mass="23829">MKLTKYTHSCVRLERGGNVLVLDPGSFSEVEEALDGAHAVLITHEHADHLDRDRVLAQLRANTSLVLYAPAGLAADLRAAAETGGGEGAGVAGRILEAEPDSTFSVAGFTVQSFGGQHALIHPLVPLVANVGYLIDGALYHPGDSFVVPYGLKVKTLLVPIHAPWSKVGEVIDFVIACGAERAYPIHDALLNERGLGVAEGHVERFGNLYGTVYQHLSAGDSVHI</sequence>
<dbReference type="EMBL" id="CP151657">
    <property type="protein sequence ID" value="WZP16546.1"/>
    <property type="molecule type" value="Genomic_DNA"/>
</dbReference>
<dbReference type="PANTHER" id="PTHR43546:SF3">
    <property type="entry name" value="UPF0173 METAL-DEPENDENT HYDROLASE MJ1163"/>
    <property type="match status" value="1"/>
</dbReference>
<dbReference type="SUPFAM" id="SSF56281">
    <property type="entry name" value="Metallo-hydrolase/oxidoreductase"/>
    <property type="match status" value="1"/>
</dbReference>
<accession>A0ABZ2ZYR0</accession>
<gene>
    <name evidence="1" type="ORF">AAE021_02845</name>
</gene>